<dbReference type="AlphaFoldDB" id="A0A0F9FE41"/>
<reference evidence="1" key="1">
    <citation type="journal article" date="2015" name="Nature">
        <title>Complex archaea that bridge the gap between prokaryotes and eukaryotes.</title>
        <authorList>
            <person name="Spang A."/>
            <person name="Saw J.H."/>
            <person name="Jorgensen S.L."/>
            <person name="Zaremba-Niedzwiedzka K."/>
            <person name="Martijn J."/>
            <person name="Lind A.E."/>
            <person name="van Eijk R."/>
            <person name="Schleper C."/>
            <person name="Guy L."/>
            <person name="Ettema T.J."/>
        </authorList>
    </citation>
    <scope>NUCLEOTIDE SEQUENCE</scope>
</reference>
<organism evidence="1">
    <name type="scientific">marine sediment metagenome</name>
    <dbReference type="NCBI Taxonomy" id="412755"/>
    <lineage>
        <taxon>unclassified sequences</taxon>
        <taxon>metagenomes</taxon>
        <taxon>ecological metagenomes</taxon>
    </lineage>
</organism>
<dbReference type="EMBL" id="LAZR01023962">
    <property type="protein sequence ID" value="KKL76711.1"/>
    <property type="molecule type" value="Genomic_DNA"/>
</dbReference>
<name>A0A0F9FE41_9ZZZZ</name>
<evidence type="ECO:0000313" key="1">
    <source>
        <dbReference type="EMBL" id="KKL76711.1"/>
    </source>
</evidence>
<protein>
    <submittedName>
        <fullName evidence="1">Uncharacterized protein</fullName>
    </submittedName>
</protein>
<comment type="caution">
    <text evidence="1">The sequence shown here is derived from an EMBL/GenBank/DDBJ whole genome shotgun (WGS) entry which is preliminary data.</text>
</comment>
<accession>A0A0F9FE41</accession>
<sequence>MKIVINGCCGGFSLSHAAFLRLREMKNESALAEPDYGEMWDDGSGPRRESGSEMFAHFLSNIDRSDPQLVVVVEELGEKANGGFANLEIVEIPDGVDWEVEEYDGREWISEKHQTWG</sequence>
<gene>
    <name evidence="1" type="ORF">LCGC14_2042170</name>
</gene>
<proteinExistence type="predicted"/>